<feature type="region of interest" description="Disordered" evidence="2">
    <location>
        <begin position="832"/>
        <end position="1067"/>
    </location>
</feature>
<dbReference type="InterPro" id="IPR039893">
    <property type="entry name" value="CEP120-like"/>
</dbReference>
<dbReference type="Gene3D" id="2.60.40.150">
    <property type="entry name" value="C2 domain"/>
    <property type="match status" value="1"/>
</dbReference>
<dbReference type="GO" id="GO:0005815">
    <property type="term" value="C:microtubule organizing center"/>
    <property type="evidence" value="ECO:0007669"/>
    <property type="project" value="TreeGrafter"/>
</dbReference>
<proteinExistence type="predicted"/>
<organism evidence="5">
    <name type="scientific">Micromonas pusilla (strain CCMP1545)</name>
    <name type="common">Picoplanktonic green alga</name>
    <dbReference type="NCBI Taxonomy" id="564608"/>
    <lineage>
        <taxon>Eukaryota</taxon>
        <taxon>Viridiplantae</taxon>
        <taxon>Chlorophyta</taxon>
        <taxon>Mamiellophyceae</taxon>
        <taxon>Mamiellales</taxon>
        <taxon>Mamiellaceae</taxon>
        <taxon>Micromonas</taxon>
    </lineage>
</organism>
<dbReference type="GeneID" id="9681127"/>
<feature type="compositionally biased region" description="Gly residues" evidence="2">
    <location>
        <begin position="836"/>
        <end position="845"/>
    </location>
</feature>
<feature type="compositionally biased region" description="Pro residues" evidence="2">
    <location>
        <begin position="930"/>
        <end position="939"/>
    </location>
</feature>
<dbReference type="InterPro" id="IPR000008">
    <property type="entry name" value="C2_dom"/>
</dbReference>
<dbReference type="GO" id="GO:0010564">
    <property type="term" value="P:regulation of cell cycle process"/>
    <property type="evidence" value="ECO:0007669"/>
    <property type="project" value="TreeGrafter"/>
</dbReference>
<sequence>MVAASSPAVYELSAIVHAGRHFPNDSSFEVIGSFDAEESTTGIARASSSPTWGGSLVWRRDAEQIRVLQSQGAKLKLTVMDGERRLGWAVVDVRTMKQAASIHAPDGETPGTWLALSSPSFKGEKGQTAPEIRVFAALRETQPLPDGGHSPRASVNARAARVTNADAGVERSAEAARADASFLAGVSAGGIGAFAKNDRAAADENAPPATTKEVLHLFSLCCDVRSFKSTRRMPFPTASVVVKLTLPAALLDAVELGGRTHAAVQHPVRTNPPAQVSRASEVTLQNGSGVVDFGAGVMALATALATGPRLLAEVWHKDKYEDDTLLGTAHVSLAPLLQEPVLDGYAPVIASGASGEAGAPKSSNAANPETIKVGELRMVLSLAEKGPLPLWATKMSGYDRFPLSQSAEAPTRPLGAGGYVGAPVTNSLRNSLERIDEADAAREHVRKQNMTVMQALKSSFAGASAGIGPGGGGGEGGYTEHEAHAHAHAAAAHAPPGATANMAHGVGESVQSMDGAGLRKGKEYAVAWELEVWKQSQEAKWTANMRAKEAERMAALEGEWRRREAQREAEHRRAKEDCSNLEKKLSAALSTVEERERRLVAAEESLSVRREAERRELAQRMSEAQHAVRRLQQECEHQLDMEKGRSKDVERQKAALEERVEEANARAAAVERAFHGYKRAHLESSEATLHAEIARLQTQRADAEAAAAEAIKSRDRFKTQIQKMAKQVVALERERTYLRAAVAHVGGDVGGDRGGGGGGGVRAKVFKAPKPAPSGADFMSDLFGVGGSFDAKTTGGPQMMSVAAGVAAAGAGADDDFLADFRSSIAKLEREARAAEGGGGGGGIQGLSPVDEGEKTRRTSATRRERDDDDDDDDDVRASFDDGERPAWRPAGSPLRNRHAADERPPPRSPMKSPPGKPPLSPIKRAAAPTRPPRSPPPARASESALSQLRSKRVEARAAAGLDRDPPRLVERSWSADDNEGLKELFASATEYEREEAARDAAAATARPKDAESEDDDSATDRSTAGDRSVPESIASSDSETSAAPAPAPLPPKPPRGPVTAATLAEKRALEKEVRRLVAERAELMGTGAYSSSDRVIALIDEKITEITRRVARG</sequence>
<dbReference type="Pfam" id="PF00168">
    <property type="entry name" value="C2"/>
    <property type="match status" value="1"/>
</dbReference>
<evidence type="ECO:0000256" key="1">
    <source>
        <dbReference type="SAM" id="Coils"/>
    </source>
</evidence>
<feature type="compositionally biased region" description="Basic and acidic residues" evidence="2">
    <location>
        <begin position="952"/>
        <end position="983"/>
    </location>
</feature>
<dbReference type="OMA" id="ECEHQLD"/>
<gene>
    <name evidence="4" type="ORF">MICPUCDRAFT_37970</name>
</gene>
<accession>C1MHW0</accession>
<reference evidence="4 5" key="1">
    <citation type="journal article" date="2009" name="Science">
        <title>Green evolution and dynamic adaptations revealed by genomes of the marine picoeukaryotes Micromonas.</title>
        <authorList>
            <person name="Worden A.Z."/>
            <person name="Lee J.H."/>
            <person name="Mock T."/>
            <person name="Rouze P."/>
            <person name="Simmons M.P."/>
            <person name="Aerts A.L."/>
            <person name="Allen A.E."/>
            <person name="Cuvelier M.L."/>
            <person name="Derelle E."/>
            <person name="Everett M.V."/>
            <person name="Foulon E."/>
            <person name="Grimwood J."/>
            <person name="Gundlach H."/>
            <person name="Henrissat B."/>
            <person name="Napoli C."/>
            <person name="McDonald S.M."/>
            <person name="Parker M.S."/>
            <person name="Rombauts S."/>
            <person name="Salamov A."/>
            <person name="Von Dassow P."/>
            <person name="Badger J.H."/>
            <person name="Coutinho P.M."/>
            <person name="Demir E."/>
            <person name="Dubchak I."/>
            <person name="Gentemann C."/>
            <person name="Eikrem W."/>
            <person name="Gready J.E."/>
            <person name="John U."/>
            <person name="Lanier W."/>
            <person name="Lindquist E.A."/>
            <person name="Lucas S."/>
            <person name="Mayer K.F."/>
            <person name="Moreau H."/>
            <person name="Not F."/>
            <person name="Otillar R."/>
            <person name="Panaud O."/>
            <person name="Pangilinan J."/>
            <person name="Paulsen I."/>
            <person name="Piegu B."/>
            <person name="Poliakov A."/>
            <person name="Robbens S."/>
            <person name="Schmutz J."/>
            <person name="Toulza E."/>
            <person name="Wyss T."/>
            <person name="Zelensky A."/>
            <person name="Zhou K."/>
            <person name="Armbrust E.V."/>
            <person name="Bhattacharya D."/>
            <person name="Goodenough U.W."/>
            <person name="Van de Peer Y."/>
            <person name="Grigoriev I.V."/>
        </authorList>
    </citation>
    <scope>NUCLEOTIDE SEQUENCE [LARGE SCALE GENOMIC DNA]</scope>
    <source>
        <strain evidence="4 5">CCMP1545</strain>
    </source>
</reference>
<dbReference type="KEGG" id="mpp:MICPUCDRAFT_37970"/>
<evidence type="ECO:0000313" key="4">
    <source>
        <dbReference type="EMBL" id="EEH60276.1"/>
    </source>
</evidence>
<dbReference type="PANTHER" id="PTHR21574">
    <property type="entry name" value="CENTROSOMAL PROTEIN OF 120 KDA"/>
    <property type="match status" value="1"/>
</dbReference>
<evidence type="ECO:0000259" key="3">
    <source>
        <dbReference type="Pfam" id="PF00168"/>
    </source>
</evidence>
<keyword evidence="1" id="KW-0175">Coiled coil</keyword>
<dbReference type="InterPro" id="IPR035892">
    <property type="entry name" value="C2_domain_sf"/>
</dbReference>
<dbReference type="AlphaFoldDB" id="C1MHW0"/>
<feature type="compositionally biased region" description="Basic and acidic residues" evidence="2">
    <location>
        <begin position="852"/>
        <end position="866"/>
    </location>
</feature>
<feature type="domain" description="C2" evidence="3">
    <location>
        <begin position="309"/>
        <end position="344"/>
    </location>
</feature>
<dbReference type="STRING" id="564608.C1MHW0"/>
<feature type="coiled-coil region" evidence="1">
    <location>
        <begin position="564"/>
        <end position="734"/>
    </location>
</feature>
<dbReference type="OrthoDB" id="332250at2759"/>
<name>C1MHW0_MICPC</name>
<feature type="compositionally biased region" description="Basic and acidic residues" evidence="2">
    <location>
        <begin position="876"/>
        <end position="887"/>
    </location>
</feature>
<feature type="compositionally biased region" description="Pro residues" evidence="2">
    <location>
        <begin position="1046"/>
        <end position="1057"/>
    </location>
</feature>
<keyword evidence="5" id="KW-1185">Reference proteome</keyword>
<evidence type="ECO:0000313" key="5">
    <source>
        <dbReference type="Proteomes" id="UP000001876"/>
    </source>
</evidence>
<dbReference type="RefSeq" id="XP_003055024.1">
    <property type="nucleotide sequence ID" value="XM_003054978.1"/>
</dbReference>
<feature type="compositionally biased region" description="Pro residues" evidence="2">
    <location>
        <begin position="907"/>
        <end position="921"/>
    </location>
</feature>
<dbReference type="PANTHER" id="PTHR21574:SF0">
    <property type="entry name" value="CENTROSOMAL PROTEIN OF 120 KDA"/>
    <property type="match status" value="1"/>
</dbReference>
<dbReference type="eggNOG" id="ENOG502QPT0">
    <property type="taxonomic scope" value="Eukaryota"/>
</dbReference>
<evidence type="ECO:0000256" key="2">
    <source>
        <dbReference type="SAM" id="MobiDB-lite"/>
    </source>
</evidence>
<dbReference type="Proteomes" id="UP000001876">
    <property type="component" value="Unassembled WGS sequence"/>
</dbReference>
<protein>
    <submittedName>
        <fullName evidence="4">Predicted protein</fullName>
    </submittedName>
</protein>
<dbReference type="EMBL" id="GG663735">
    <property type="protein sequence ID" value="EEH60276.1"/>
    <property type="molecule type" value="Genomic_DNA"/>
</dbReference>